<proteinExistence type="inferred from homology"/>
<keyword evidence="5 7" id="KW-1133">Transmembrane helix</keyword>
<evidence type="ECO:0000256" key="7">
    <source>
        <dbReference type="HAMAP-Rule" id="MF_01147"/>
    </source>
</evidence>
<evidence type="ECO:0000313" key="8">
    <source>
        <dbReference type="EMBL" id="OGI82101.1"/>
    </source>
</evidence>
<evidence type="ECO:0000256" key="2">
    <source>
        <dbReference type="ARBA" id="ARBA00022475"/>
    </source>
</evidence>
<dbReference type="EMBL" id="MFUH01000012">
    <property type="protein sequence ID" value="OGI82101.1"/>
    <property type="molecule type" value="Genomic_DNA"/>
</dbReference>
<feature type="transmembrane region" description="Helical" evidence="7">
    <location>
        <begin position="53"/>
        <end position="72"/>
    </location>
</feature>
<dbReference type="Pfam" id="PF01790">
    <property type="entry name" value="LGT"/>
    <property type="match status" value="1"/>
</dbReference>
<dbReference type="UniPathway" id="UPA00664"/>
<dbReference type="HAMAP" id="MF_01147">
    <property type="entry name" value="Lgt"/>
    <property type="match status" value="1"/>
</dbReference>
<comment type="subcellular location">
    <subcellularLocation>
        <location evidence="7">Cell membrane</location>
        <topology evidence="7">Multi-pass membrane protein</topology>
    </subcellularLocation>
</comment>
<protein>
    <recommendedName>
        <fullName evidence="7">Phosphatidylglycerol--prolipoprotein diacylglyceryl transferase</fullName>
        <ecNumber evidence="7">2.5.1.145</ecNumber>
    </recommendedName>
</protein>
<dbReference type="InterPro" id="IPR001640">
    <property type="entry name" value="Lgt"/>
</dbReference>
<keyword evidence="8" id="KW-0449">Lipoprotein</keyword>
<dbReference type="PANTHER" id="PTHR30589">
    <property type="entry name" value="PROLIPOPROTEIN DIACYLGLYCERYL TRANSFERASE"/>
    <property type="match status" value="1"/>
</dbReference>
<dbReference type="Proteomes" id="UP000179880">
    <property type="component" value="Unassembled WGS sequence"/>
</dbReference>
<dbReference type="GO" id="GO:0042158">
    <property type="term" value="P:lipoprotein biosynthetic process"/>
    <property type="evidence" value="ECO:0007669"/>
    <property type="project" value="UniProtKB-UniRule"/>
</dbReference>
<evidence type="ECO:0000256" key="6">
    <source>
        <dbReference type="ARBA" id="ARBA00023136"/>
    </source>
</evidence>
<feature type="binding site" evidence="7">
    <location>
        <position position="135"/>
    </location>
    <ligand>
        <name>a 1,2-diacyl-sn-glycero-3-phospho-(1'-sn-glycerol)</name>
        <dbReference type="ChEBI" id="CHEBI:64716"/>
    </ligand>
</feature>
<comment type="pathway">
    <text evidence="7">Protein modification; lipoprotein biosynthesis (diacylglyceryl transfer).</text>
</comment>
<dbReference type="NCBIfam" id="TIGR00544">
    <property type="entry name" value="lgt"/>
    <property type="match status" value="1"/>
</dbReference>
<feature type="transmembrane region" description="Helical" evidence="7">
    <location>
        <begin position="20"/>
        <end position="37"/>
    </location>
</feature>
<name>A0A1F6WJL9_9BACT</name>
<feature type="transmembrane region" description="Helical" evidence="7">
    <location>
        <begin position="92"/>
        <end position="109"/>
    </location>
</feature>
<evidence type="ECO:0000256" key="1">
    <source>
        <dbReference type="ARBA" id="ARBA00007150"/>
    </source>
</evidence>
<dbReference type="PROSITE" id="PS01311">
    <property type="entry name" value="LGT"/>
    <property type="match status" value="1"/>
</dbReference>
<keyword evidence="2 7" id="KW-1003">Cell membrane</keyword>
<dbReference type="GO" id="GO:0008961">
    <property type="term" value="F:phosphatidylglycerol-prolipoprotein diacylglyceryl transferase activity"/>
    <property type="evidence" value="ECO:0007669"/>
    <property type="project" value="UniProtKB-UniRule"/>
</dbReference>
<dbReference type="AlphaFoldDB" id="A0A1F6WJL9"/>
<gene>
    <name evidence="7" type="primary">lgt</name>
    <name evidence="8" type="ORF">A3B93_01895</name>
</gene>
<accession>A0A1F6WJL9</accession>
<feature type="transmembrane region" description="Helical" evidence="7">
    <location>
        <begin position="116"/>
        <end position="137"/>
    </location>
</feature>
<keyword evidence="3 7" id="KW-0808">Transferase</keyword>
<sequence length="256" mass="30201">MFIHNLNPTLLNLGPLEIRWYGLVYVLGFLLAAYWLHKHKEKINLAKDQAWDLLFYIILGLLIGARVFMIFWQPEIYLLKPWNLIKIWEGGMSFHGGFAGAILGAYYYCRKKNLNFLTIADLISIPAIFALALGRIANFINGELIGKPFNGKWCVVFPQYNETCRHPNMIYSFFQRMAVFGWLLFLHCKKQFKPGFIFWNLIFWEGIGRFIVDFFRQDQLYLGLSLGQWFSLIMVIAALFIFRKNYKDDWNRLLNL</sequence>
<evidence type="ECO:0000313" key="9">
    <source>
        <dbReference type="Proteomes" id="UP000179880"/>
    </source>
</evidence>
<evidence type="ECO:0000256" key="4">
    <source>
        <dbReference type="ARBA" id="ARBA00022692"/>
    </source>
</evidence>
<dbReference type="PANTHER" id="PTHR30589:SF0">
    <property type="entry name" value="PHOSPHATIDYLGLYCEROL--PROLIPOPROTEIN DIACYLGLYCERYL TRANSFERASE"/>
    <property type="match status" value="1"/>
</dbReference>
<dbReference type="EC" id="2.5.1.145" evidence="7"/>
<comment type="similarity">
    <text evidence="1 7">Belongs to the Lgt family.</text>
</comment>
<reference evidence="8 9" key="1">
    <citation type="journal article" date="2016" name="Nat. Commun.">
        <title>Thousands of microbial genomes shed light on interconnected biogeochemical processes in an aquifer system.</title>
        <authorList>
            <person name="Anantharaman K."/>
            <person name="Brown C.T."/>
            <person name="Hug L.A."/>
            <person name="Sharon I."/>
            <person name="Castelle C.J."/>
            <person name="Probst A.J."/>
            <person name="Thomas B.C."/>
            <person name="Singh A."/>
            <person name="Wilkins M.J."/>
            <person name="Karaoz U."/>
            <person name="Brodie E.L."/>
            <person name="Williams K.H."/>
            <person name="Hubbard S.S."/>
            <person name="Banfield J.F."/>
        </authorList>
    </citation>
    <scope>NUCLEOTIDE SEQUENCE [LARGE SCALE GENOMIC DNA]</scope>
</reference>
<keyword evidence="4 7" id="KW-0812">Transmembrane</keyword>
<evidence type="ECO:0000256" key="3">
    <source>
        <dbReference type="ARBA" id="ARBA00022679"/>
    </source>
</evidence>
<feature type="transmembrane region" description="Helical" evidence="7">
    <location>
        <begin position="221"/>
        <end position="242"/>
    </location>
</feature>
<organism evidence="8 9">
    <name type="scientific">Candidatus Nomurabacteria bacterium RIFCSPHIGHO2_02_FULL_42_24</name>
    <dbReference type="NCBI Taxonomy" id="1801757"/>
    <lineage>
        <taxon>Bacteria</taxon>
        <taxon>Candidatus Nomuraibacteriota</taxon>
    </lineage>
</organism>
<comment type="catalytic activity">
    <reaction evidence="7">
        <text>L-cysteinyl-[prolipoprotein] + a 1,2-diacyl-sn-glycero-3-phospho-(1'-sn-glycerol) = an S-1,2-diacyl-sn-glyceryl-L-cysteinyl-[prolipoprotein] + sn-glycerol 1-phosphate + H(+)</text>
        <dbReference type="Rhea" id="RHEA:56712"/>
        <dbReference type="Rhea" id="RHEA-COMP:14679"/>
        <dbReference type="Rhea" id="RHEA-COMP:14680"/>
        <dbReference type="ChEBI" id="CHEBI:15378"/>
        <dbReference type="ChEBI" id="CHEBI:29950"/>
        <dbReference type="ChEBI" id="CHEBI:57685"/>
        <dbReference type="ChEBI" id="CHEBI:64716"/>
        <dbReference type="ChEBI" id="CHEBI:140658"/>
        <dbReference type="EC" id="2.5.1.145"/>
    </reaction>
</comment>
<keyword evidence="6 7" id="KW-0472">Membrane</keyword>
<evidence type="ECO:0000256" key="5">
    <source>
        <dbReference type="ARBA" id="ARBA00022989"/>
    </source>
</evidence>
<dbReference type="GO" id="GO:0005886">
    <property type="term" value="C:plasma membrane"/>
    <property type="evidence" value="ECO:0007669"/>
    <property type="project" value="UniProtKB-SubCell"/>
</dbReference>
<comment type="caution">
    <text evidence="8">The sequence shown here is derived from an EMBL/GenBank/DDBJ whole genome shotgun (WGS) entry which is preliminary data.</text>
</comment>
<comment type="function">
    <text evidence="7">Catalyzes the transfer of the diacylglyceryl group from phosphatidylglycerol to the sulfhydryl group of the N-terminal cysteine of a prolipoprotein, the first step in the formation of mature lipoproteins.</text>
</comment>